<dbReference type="GO" id="GO:0009426">
    <property type="term" value="C:bacterial-type flagellum basal body, distal rod"/>
    <property type="evidence" value="ECO:0007669"/>
    <property type="project" value="UniProtKB-UniRule"/>
</dbReference>
<dbReference type="OrthoDB" id="9804559at2"/>
<evidence type="ECO:0000259" key="10">
    <source>
        <dbReference type="Pfam" id="PF06429"/>
    </source>
</evidence>
<evidence type="ECO:0000256" key="6">
    <source>
        <dbReference type="ARBA" id="ARBA00032912"/>
    </source>
</evidence>
<dbReference type="RefSeq" id="WP_120640340.1">
    <property type="nucleotide sequence ID" value="NZ_RAQU01000192.1"/>
</dbReference>
<evidence type="ECO:0000256" key="2">
    <source>
        <dbReference type="ARBA" id="ARBA00009677"/>
    </source>
</evidence>
<keyword evidence="14" id="KW-1185">Reference proteome</keyword>
<evidence type="ECO:0000313" key="13">
    <source>
        <dbReference type="EMBL" id="RMI20158.1"/>
    </source>
</evidence>
<dbReference type="InterPro" id="IPR020013">
    <property type="entry name" value="Flagellar_FlgE/F/G"/>
</dbReference>
<evidence type="ECO:0000256" key="7">
    <source>
        <dbReference type="NCBIfam" id="TIGR02488"/>
    </source>
</evidence>
<organism evidence="12 15">
    <name type="scientific">Teichococcus wenyumeiae</name>
    <dbReference type="NCBI Taxonomy" id="2478470"/>
    <lineage>
        <taxon>Bacteria</taxon>
        <taxon>Pseudomonadati</taxon>
        <taxon>Pseudomonadota</taxon>
        <taxon>Alphaproteobacteria</taxon>
        <taxon>Acetobacterales</taxon>
        <taxon>Roseomonadaceae</taxon>
        <taxon>Roseomonas</taxon>
    </lineage>
</organism>
<dbReference type="SUPFAM" id="SSF117143">
    <property type="entry name" value="Flagellar hook protein flgE"/>
    <property type="match status" value="1"/>
</dbReference>
<accession>A0A3A9JEH7</accession>
<keyword evidence="12" id="KW-0282">Flagellum</keyword>
<dbReference type="InterPro" id="IPR010930">
    <property type="entry name" value="Flg_bb/hook_C_dom"/>
</dbReference>
<dbReference type="InterPro" id="IPR001444">
    <property type="entry name" value="Flag_bb_rod_N"/>
</dbReference>
<comment type="subunit">
    <text evidence="5 8">The basal body constitutes a major portion of the flagellar organelle and consists of four rings (L,P,S, and M) mounted on a central rod. The rod consists of about 26 subunits of FlgG in the distal portion, and FlgB, FlgC and FlgF are thought to build up the proximal portion of the rod with about 6 subunits each.</text>
</comment>
<comment type="subcellular location">
    <subcellularLocation>
        <location evidence="1 8">Bacterial flagellum basal body</location>
    </subcellularLocation>
</comment>
<keyword evidence="12" id="KW-0969">Cilium</keyword>
<dbReference type="Proteomes" id="UP000278036">
    <property type="component" value="Unassembled WGS sequence"/>
</dbReference>
<dbReference type="GO" id="GO:0071978">
    <property type="term" value="P:bacterial-type flagellum-dependent swarming motility"/>
    <property type="evidence" value="ECO:0007669"/>
    <property type="project" value="TreeGrafter"/>
</dbReference>
<dbReference type="PANTHER" id="PTHR30435">
    <property type="entry name" value="FLAGELLAR PROTEIN"/>
    <property type="match status" value="1"/>
</dbReference>
<evidence type="ECO:0000256" key="1">
    <source>
        <dbReference type="ARBA" id="ARBA00004117"/>
    </source>
</evidence>
<evidence type="ECO:0000313" key="15">
    <source>
        <dbReference type="Proteomes" id="UP000278036"/>
    </source>
</evidence>
<dbReference type="PROSITE" id="PS00588">
    <property type="entry name" value="FLAGELLA_BB_ROD"/>
    <property type="match status" value="1"/>
</dbReference>
<dbReference type="EMBL" id="RFLX01000013">
    <property type="protein sequence ID" value="RMI20158.1"/>
    <property type="molecule type" value="Genomic_DNA"/>
</dbReference>
<dbReference type="InterPro" id="IPR012834">
    <property type="entry name" value="FlgG_G_neg"/>
</dbReference>
<dbReference type="Pfam" id="PF00460">
    <property type="entry name" value="Flg_bb_rod"/>
    <property type="match status" value="1"/>
</dbReference>
<dbReference type="AlphaFoldDB" id="A0A3A9JEH7"/>
<dbReference type="NCBIfam" id="TIGR02488">
    <property type="entry name" value="flgG_G_neg"/>
    <property type="match status" value="1"/>
</dbReference>
<dbReference type="NCBIfam" id="TIGR03506">
    <property type="entry name" value="FlgEFG_subfam"/>
    <property type="match status" value="2"/>
</dbReference>
<dbReference type="Pfam" id="PF22692">
    <property type="entry name" value="LlgE_F_G_D1"/>
    <property type="match status" value="1"/>
</dbReference>
<evidence type="ECO:0000256" key="3">
    <source>
        <dbReference type="ARBA" id="ARBA00017948"/>
    </source>
</evidence>
<sequence>MRAMSIAATGMQAQQSNVEVIANNIANVSTTAFSRRKAEFQDLIYQSSERVGSSSSEAGTVLPVGTQIGLGTRSSAVNRITIQGSLTETGNKYDLALEGRGYFGITLPDGTVAYTRDGSFKLSPEGQIVTTEGYPLEPAINVPQDAKDVTINQAGEVIVTEANGRQQNAGRVALYLFANEAGLEATGGNKFLETEASGQPNRGLPSDEGYGKVRQSYLEASNVNVVQEITQLIQAQRAYEMNSKVIEASDQMMQTANNVR</sequence>
<dbReference type="InterPro" id="IPR037925">
    <property type="entry name" value="FlgE/F/G-like"/>
</dbReference>
<feature type="domain" description="Flagellar basal-body/hook protein C-terminal" evidence="10">
    <location>
        <begin position="214"/>
        <end position="258"/>
    </location>
</feature>
<evidence type="ECO:0000256" key="4">
    <source>
        <dbReference type="ARBA" id="ARBA00023143"/>
    </source>
</evidence>
<comment type="similarity">
    <text evidence="2 8">Belongs to the flagella basal body rod proteins family.</text>
</comment>
<dbReference type="InterPro" id="IPR053967">
    <property type="entry name" value="LlgE_F_G-like_D1"/>
</dbReference>
<gene>
    <name evidence="12" type="primary">flgG</name>
    <name evidence="12" type="ORF">D6Z83_21925</name>
    <name evidence="13" type="ORF">EBE87_16890</name>
</gene>
<dbReference type="InParanoid" id="A0A3A9JEH7"/>
<comment type="caution">
    <text evidence="12">The sequence shown here is derived from an EMBL/GenBank/DDBJ whole genome shotgun (WGS) entry which is preliminary data.</text>
</comment>
<evidence type="ECO:0000256" key="8">
    <source>
        <dbReference type="RuleBase" id="RU362116"/>
    </source>
</evidence>
<dbReference type="FunCoup" id="A0A3A9JEH7">
    <property type="interactions" value="142"/>
</dbReference>
<dbReference type="EMBL" id="RAQU01000192">
    <property type="protein sequence ID" value="RKK02016.1"/>
    <property type="molecule type" value="Genomic_DNA"/>
</dbReference>
<dbReference type="PANTHER" id="PTHR30435:SF19">
    <property type="entry name" value="FLAGELLAR BASAL-BODY ROD PROTEIN FLGG"/>
    <property type="match status" value="1"/>
</dbReference>
<evidence type="ECO:0000256" key="5">
    <source>
        <dbReference type="ARBA" id="ARBA00025933"/>
    </source>
</evidence>
<dbReference type="InterPro" id="IPR019776">
    <property type="entry name" value="Flagellar_basal_body_rod_CS"/>
</dbReference>
<proteinExistence type="inferred from homology"/>
<dbReference type="Proteomes" id="UP000274097">
    <property type="component" value="Unassembled WGS sequence"/>
</dbReference>
<dbReference type="Pfam" id="PF06429">
    <property type="entry name" value="Flg_bbr_C"/>
    <property type="match status" value="1"/>
</dbReference>
<evidence type="ECO:0000259" key="9">
    <source>
        <dbReference type="Pfam" id="PF00460"/>
    </source>
</evidence>
<feature type="domain" description="Flagellar hook protein FlgE/F/G-like D1" evidence="11">
    <location>
        <begin position="96"/>
        <end position="158"/>
    </location>
</feature>
<feature type="domain" description="Flagellar basal body rod protein N-terminal" evidence="9">
    <location>
        <begin position="5"/>
        <end position="31"/>
    </location>
</feature>
<evidence type="ECO:0000313" key="12">
    <source>
        <dbReference type="EMBL" id="RKK02016.1"/>
    </source>
</evidence>
<protein>
    <recommendedName>
        <fullName evidence="3 7">Flagellar basal-body rod protein FlgG</fullName>
    </recommendedName>
    <alternativeName>
        <fullName evidence="6 8">Distal rod protein</fullName>
    </alternativeName>
</protein>
<name>A0A3A9JEH7_9PROT</name>
<evidence type="ECO:0000313" key="14">
    <source>
        <dbReference type="Proteomes" id="UP000274097"/>
    </source>
</evidence>
<reference evidence="12 15" key="1">
    <citation type="submission" date="2018-09" db="EMBL/GenBank/DDBJ databases">
        <title>Roseomonas sp. nov., isolated from feces of Tibetan antelopes in the Qinghai-Tibet plateau, China.</title>
        <authorList>
            <person name="Tian Z."/>
        </authorList>
    </citation>
    <scope>NUCLEOTIDE SEQUENCE [LARGE SCALE GENOMIC DNA]</scope>
    <source>
        <strain evidence="13 14">Z23</strain>
        <strain evidence="12 15">Z24</strain>
    </source>
</reference>
<keyword evidence="4 8" id="KW-0975">Bacterial flagellum</keyword>
<evidence type="ECO:0000259" key="11">
    <source>
        <dbReference type="Pfam" id="PF22692"/>
    </source>
</evidence>
<keyword evidence="12" id="KW-0966">Cell projection</keyword>